<evidence type="ECO:0000256" key="3">
    <source>
        <dbReference type="ARBA" id="ARBA00023004"/>
    </source>
</evidence>
<dbReference type="PANTHER" id="PTHR30600">
    <property type="entry name" value="CYTOCHROME C PEROXIDASE-RELATED"/>
    <property type="match status" value="1"/>
</dbReference>
<reference evidence="8" key="1">
    <citation type="submission" date="2022-10" db="EMBL/GenBank/DDBJ databases">
        <title>Characterization and whole genome sequencing of a new Roseateles species, isolated from fresh water.</title>
        <authorList>
            <person name="Guliayeva D.Y."/>
            <person name="Akhremchuk A.E."/>
            <person name="Sikolenko M.A."/>
            <person name="Valentovich L.N."/>
            <person name="Sidarenka A.V."/>
        </authorList>
    </citation>
    <scope>NUCLEOTIDE SEQUENCE</scope>
    <source>
        <strain evidence="8">BIM B-1768</strain>
    </source>
</reference>
<evidence type="ECO:0000256" key="5">
    <source>
        <dbReference type="SAM" id="MobiDB-lite"/>
    </source>
</evidence>
<dbReference type="SUPFAM" id="SSF46626">
    <property type="entry name" value="Cytochrome c"/>
    <property type="match status" value="1"/>
</dbReference>
<dbReference type="InterPro" id="IPR008979">
    <property type="entry name" value="Galactose-bd-like_sf"/>
</dbReference>
<dbReference type="PROSITE" id="PS51007">
    <property type="entry name" value="CYTC"/>
    <property type="match status" value="1"/>
</dbReference>
<accession>A0ABY6AY05</accession>
<gene>
    <name evidence="8" type="ORF">N4261_17110</name>
</gene>
<keyword evidence="9" id="KW-1185">Reference proteome</keyword>
<dbReference type="PANTHER" id="PTHR30600:SF4">
    <property type="entry name" value="CYTOCHROME C DOMAIN-CONTAINING PROTEIN"/>
    <property type="match status" value="1"/>
</dbReference>
<dbReference type="RefSeq" id="WP_261756482.1">
    <property type="nucleotide sequence ID" value="NZ_CP104562.2"/>
</dbReference>
<feature type="compositionally biased region" description="Polar residues" evidence="5">
    <location>
        <begin position="237"/>
        <end position="257"/>
    </location>
</feature>
<feature type="domain" description="Cytochrome c" evidence="7">
    <location>
        <begin position="973"/>
        <end position="1107"/>
    </location>
</feature>
<dbReference type="Pfam" id="PF06537">
    <property type="entry name" value="DHOR"/>
    <property type="match status" value="1"/>
</dbReference>
<dbReference type="SUPFAM" id="SSF49785">
    <property type="entry name" value="Galactose-binding domain-like"/>
    <property type="match status" value="2"/>
</dbReference>
<keyword evidence="2 4" id="KW-0479">Metal-binding</keyword>
<organism evidence="8 9">
    <name type="scientific">Roseateles amylovorans</name>
    <dbReference type="NCBI Taxonomy" id="2978473"/>
    <lineage>
        <taxon>Bacteria</taxon>
        <taxon>Pseudomonadati</taxon>
        <taxon>Pseudomonadota</taxon>
        <taxon>Betaproteobacteria</taxon>
        <taxon>Burkholderiales</taxon>
        <taxon>Sphaerotilaceae</taxon>
        <taxon>Roseateles</taxon>
    </lineage>
</organism>
<protein>
    <submittedName>
        <fullName evidence="8">Discoidin domain-containing protein</fullName>
    </submittedName>
</protein>
<evidence type="ECO:0000256" key="1">
    <source>
        <dbReference type="ARBA" id="ARBA00022617"/>
    </source>
</evidence>
<feature type="region of interest" description="Disordered" evidence="5">
    <location>
        <begin position="410"/>
        <end position="439"/>
    </location>
</feature>
<dbReference type="InterPro" id="IPR036909">
    <property type="entry name" value="Cyt_c-like_dom_sf"/>
</dbReference>
<evidence type="ECO:0000313" key="9">
    <source>
        <dbReference type="Proteomes" id="UP001064933"/>
    </source>
</evidence>
<dbReference type="EMBL" id="CP104562">
    <property type="protein sequence ID" value="UXH76746.1"/>
    <property type="molecule type" value="Genomic_DNA"/>
</dbReference>
<dbReference type="PROSITE" id="PS50022">
    <property type="entry name" value="FA58C_3"/>
    <property type="match status" value="2"/>
</dbReference>
<feature type="domain" description="F5/8 type C" evidence="6">
    <location>
        <begin position="216"/>
        <end position="356"/>
    </location>
</feature>
<dbReference type="InterPro" id="IPR009056">
    <property type="entry name" value="Cyt_c-like_dom"/>
</dbReference>
<dbReference type="InterPro" id="IPR000421">
    <property type="entry name" value="FA58C"/>
</dbReference>
<evidence type="ECO:0000259" key="6">
    <source>
        <dbReference type="PROSITE" id="PS50022"/>
    </source>
</evidence>
<evidence type="ECO:0000259" key="7">
    <source>
        <dbReference type="PROSITE" id="PS51007"/>
    </source>
</evidence>
<dbReference type="Gene3D" id="1.10.760.10">
    <property type="entry name" value="Cytochrome c-like domain"/>
    <property type="match status" value="1"/>
</dbReference>
<feature type="region of interest" description="Disordered" evidence="5">
    <location>
        <begin position="195"/>
        <end position="257"/>
    </location>
</feature>
<evidence type="ECO:0000256" key="2">
    <source>
        <dbReference type="ARBA" id="ARBA00022723"/>
    </source>
</evidence>
<keyword evidence="1 4" id="KW-0349">Heme</keyword>
<evidence type="ECO:0000256" key="4">
    <source>
        <dbReference type="PROSITE-ProRule" id="PRU00433"/>
    </source>
</evidence>
<dbReference type="InterPro" id="IPR051395">
    <property type="entry name" value="Cytochrome_c_Peroxidase/MauG"/>
</dbReference>
<sequence length="1107" mass="119133">MELKQLGILMGRAFVPALLGSALLAACGGGSTGQQAGVQIASADGDGSADSAARAKRMAGDSGTETALTPVSATGSSMERGDLNGAKTIDKDDNSRWGSAFTDNEWLTLDYGSSVSITRVRINWENAHAKKYLLQTSEDNNTWTTIKTIENSAGGIEDLTGLSGQGRYLRVQGVTRSTGYGYSIFEIQAFTGAAVPPVTPTEPTTPTNPTNPTTPTQPQDPVGDTSKPGVLIKPAVTISSTPENDGLSAKNSIDGNLSTRWASKPEDGAWIQYDFGTAQPLGYMKLVWENAYGKAYEIQISDDGKDWKRLRNQPAGKGGTEEYFNLGVKTRFVRIQGVTRATNYGYSLFEVEFKTVGSDNSIPTTTTTPFAFPLNGAALGPLYQPQSPIEQIQFTLPDGTLVTRFGQRGVGRHGRERGEDWNEIGFGPNDTVDANGNPRDKGPGNYLNFVENYFKNRVWGVEFIDNSRVAGVTKPRLVVNQYFPQAQKGGGHSFFRRIDDPGVTGFGWMSPGQLLDPTTYTDGFVDKTSCPVVPKPPQNALARPNSGYNNVIGANDGCSVVLDNMPGHQDLSPNANGVLVPNGVNIPSRPLQLGEAIEFTGSFFSTRAAMDAIGDKGAARYYTSEVIYVMGTGLRPWYGVQPRLNSVPLPDSVLSGGLGSVSYNYTDEGWRMFQQPFSNTGMQNLQRFVEGRRAVHSSFVTGAHAEQGNDPMTSIQGLAGSRFNATACIQCHTNNGRSPAPFTVDQRLDKMAFHVAVKAADGSIRPDPRYGSTIQMNSTSSSGAPQDWGNAVKVAGFETSSVTLGDGTKVELRKPKFAFDGPTPQLWSARAAMPLLGVGLLEAVPEADILARVRTTPDQDGVLGKANFGFDPETGATRLGRFGAKASKVSIRHQVANALLNDMSVTSPVYPNRSCATDPQGCRTAPAQRGIQEADLTSLTQYMQLLAVPAQRSIPSGFPKGVAPLDEHRVDAAQVANGRKVFDALRCAACHTAEMKTGKNHPFAELRDQTIRPFTDLLLHDMGSALADNLPEGQATGAMWRTPALWGIGYTEKVAQGQPVGYLHDGRARTLTEAILWHGGEGEKSRQRFEQLSKADREALLAWLRTL</sequence>
<feature type="domain" description="F5/8 type C" evidence="6">
    <location>
        <begin position="53"/>
        <end position="192"/>
    </location>
</feature>
<feature type="compositionally biased region" description="Low complexity" evidence="5">
    <location>
        <begin position="195"/>
        <end position="225"/>
    </location>
</feature>
<dbReference type="Proteomes" id="UP001064933">
    <property type="component" value="Chromosome"/>
</dbReference>
<name>A0ABY6AY05_9BURK</name>
<dbReference type="PROSITE" id="PS51257">
    <property type="entry name" value="PROKAR_LIPOPROTEIN"/>
    <property type="match status" value="1"/>
</dbReference>
<dbReference type="InterPro" id="IPR010538">
    <property type="entry name" value="DHOR"/>
</dbReference>
<dbReference type="Pfam" id="PF00754">
    <property type="entry name" value="F5_F8_type_C"/>
    <property type="match status" value="2"/>
</dbReference>
<feature type="compositionally biased region" description="Polar residues" evidence="5">
    <location>
        <begin position="63"/>
        <end position="77"/>
    </location>
</feature>
<feature type="compositionally biased region" description="Low complexity" evidence="5">
    <location>
        <begin position="42"/>
        <end position="52"/>
    </location>
</feature>
<dbReference type="Gene3D" id="2.60.120.260">
    <property type="entry name" value="Galactose-binding domain-like"/>
    <property type="match status" value="2"/>
</dbReference>
<proteinExistence type="predicted"/>
<feature type="region of interest" description="Disordered" evidence="5">
    <location>
        <begin position="42"/>
        <end position="89"/>
    </location>
</feature>
<keyword evidence="3 4" id="KW-0408">Iron</keyword>
<evidence type="ECO:0000313" key="8">
    <source>
        <dbReference type="EMBL" id="UXH76746.1"/>
    </source>
</evidence>